<dbReference type="InterPro" id="IPR013437">
    <property type="entry name" value="FtsW"/>
</dbReference>
<evidence type="ECO:0000313" key="25">
    <source>
        <dbReference type="Proteomes" id="UP001500839"/>
    </source>
</evidence>
<comment type="catalytic activity">
    <reaction evidence="20">
        <text>[GlcNAc-(1-&gt;4)-Mur2Ac(oyl-L-Ala-gamma-D-Glu-L-Lys-D-Ala-D-Ala)](n)-di-trans,octa-cis-undecaprenyl diphosphate + beta-D-GlcNAc-(1-&gt;4)-Mur2Ac(oyl-L-Ala-gamma-D-Glu-L-Lys-D-Ala-D-Ala)-di-trans,octa-cis-undecaprenyl diphosphate = [GlcNAc-(1-&gt;4)-Mur2Ac(oyl-L-Ala-gamma-D-Glu-L-Lys-D-Ala-D-Ala)](n+1)-di-trans,octa-cis-undecaprenyl diphosphate + di-trans,octa-cis-undecaprenyl diphosphate + H(+)</text>
        <dbReference type="Rhea" id="RHEA:23708"/>
        <dbReference type="Rhea" id="RHEA-COMP:9602"/>
        <dbReference type="Rhea" id="RHEA-COMP:9603"/>
        <dbReference type="ChEBI" id="CHEBI:15378"/>
        <dbReference type="ChEBI" id="CHEBI:58405"/>
        <dbReference type="ChEBI" id="CHEBI:60033"/>
        <dbReference type="ChEBI" id="CHEBI:78435"/>
        <dbReference type="EC" id="2.4.99.28"/>
    </reaction>
</comment>
<evidence type="ECO:0000256" key="21">
    <source>
        <dbReference type="ARBA" id="ARBA00049966"/>
    </source>
</evidence>
<comment type="similarity">
    <text evidence="16">Belongs to the SEDS family. FtsW subfamily.</text>
</comment>
<evidence type="ECO:0000256" key="20">
    <source>
        <dbReference type="ARBA" id="ARBA00049902"/>
    </source>
</evidence>
<keyword evidence="9" id="KW-0573">Peptidoglycan synthesis</keyword>
<feature type="transmembrane region" description="Helical" evidence="23">
    <location>
        <begin position="73"/>
        <end position="91"/>
    </location>
</feature>
<feature type="region of interest" description="Disordered" evidence="22">
    <location>
        <begin position="406"/>
        <end position="533"/>
    </location>
</feature>
<dbReference type="Pfam" id="PF01098">
    <property type="entry name" value="FTSW_RODA_SPOVE"/>
    <property type="match status" value="1"/>
</dbReference>
<feature type="transmembrane region" description="Helical" evidence="23">
    <location>
        <begin position="176"/>
        <end position="203"/>
    </location>
</feature>
<feature type="transmembrane region" description="Helical" evidence="23">
    <location>
        <begin position="32"/>
        <end position="52"/>
    </location>
</feature>
<keyword evidence="13" id="KW-0961">Cell wall biogenesis/degradation</keyword>
<dbReference type="EC" id="2.4.99.28" evidence="19"/>
<evidence type="ECO:0000256" key="16">
    <source>
        <dbReference type="ARBA" id="ARBA00038053"/>
    </source>
</evidence>
<evidence type="ECO:0000256" key="13">
    <source>
        <dbReference type="ARBA" id="ARBA00023316"/>
    </source>
</evidence>
<evidence type="ECO:0000256" key="7">
    <source>
        <dbReference type="ARBA" id="ARBA00022692"/>
    </source>
</evidence>
<dbReference type="PROSITE" id="PS00428">
    <property type="entry name" value="FTSW_RODA_SPOVE"/>
    <property type="match status" value="1"/>
</dbReference>
<evidence type="ECO:0000256" key="19">
    <source>
        <dbReference type="ARBA" id="ARBA00044770"/>
    </source>
</evidence>
<evidence type="ECO:0000256" key="10">
    <source>
        <dbReference type="ARBA" id="ARBA00022989"/>
    </source>
</evidence>
<feature type="transmembrane region" description="Helical" evidence="23">
    <location>
        <begin position="326"/>
        <end position="350"/>
    </location>
</feature>
<feature type="compositionally biased region" description="Basic and acidic residues" evidence="22">
    <location>
        <begin position="524"/>
        <end position="533"/>
    </location>
</feature>
<feature type="transmembrane region" description="Helical" evidence="23">
    <location>
        <begin position="210"/>
        <end position="231"/>
    </location>
</feature>
<evidence type="ECO:0000256" key="11">
    <source>
        <dbReference type="ARBA" id="ARBA00023136"/>
    </source>
</evidence>
<evidence type="ECO:0000256" key="14">
    <source>
        <dbReference type="ARBA" id="ARBA00032370"/>
    </source>
</evidence>
<evidence type="ECO:0000256" key="8">
    <source>
        <dbReference type="ARBA" id="ARBA00022960"/>
    </source>
</evidence>
<evidence type="ECO:0000256" key="1">
    <source>
        <dbReference type="ARBA" id="ARBA00004651"/>
    </source>
</evidence>
<evidence type="ECO:0000256" key="23">
    <source>
        <dbReference type="SAM" id="Phobius"/>
    </source>
</evidence>
<feature type="transmembrane region" description="Helical" evidence="23">
    <location>
        <begin position="97"/>
        <end position="119"/>
    </location>
</feature>
<evidence type="ECO:0000256" key="2">
    <source>
        <dbReference type="ARBA" id="ARBA00004752"/>
    </source>
</evidence>
<keyword evidence="11 23" id="KW-0472">Membrane</keyword>
<evidence type="ECO:0000256" key="4">
    <source>
        <dbReference type="ARBA" id="ARBA00022618"/>
    </source>
</evidence>
<feature type="compositionally biased region" description="Low complexity" evidence="22">
    <location>
        <begin position="485"/>
        <end position="497"/>
    </location>
</feature>
<evidence type="ECO:0000256" key="18">
    <source>
        <dbReference type="ARBA" id="ARBA00041418"/>
    </source>
</evidence>
<keyword evidence="4" id="KW-0132">Cell division</keyword>
<feature type="compositionally biased region" description="Basic and acidic residues" evidence="22">
    <location>
        <begin position="414"/>
        <end position="432"/>
    </location>
</feature>
<comment type="caution">
    <text evidence="24">The sequence shown here is derived from an EMBL/GenBank/DDBJ whole genome shotgun (WGS) entry which is preliminary data.</text>
</comment>
<accession>A0ABP9CUS6</accession>
<evidence type="ECO:0000256" key="9">
    <source>
        <dbReference type="ARBA" id="ARBA00022984"/>
    </source>
</evidence>
<keyword evidence="6" id="KW-0808">Transferase</keyword>
<comment type="function">
    <text evidence="21">Peptidoglycan polymerase that is essential for cell division.</text>
</comment>
<protein>
    <recommendedName>
        <fullName evidence="17">Probable peptidoglycan glycosyltransferase FtsW</fullName>
        <ecNumber evidence="19">2.4.99.28</ecNumber>
    </recommendedName>
    <alternativeName>
        <fullName evidence="18">Cell division protein FtsW</fullName>
    </alternativeName>
    <alternativeName>
        <fullName evidence="15">Cell wall polymerase</fullName>
    </alternativeName>
    <alternativeName>
        <fullName evidence="14">Peptidoglycan polymerase</fullName>
    </alternativeName>
</protein>
<dbReference type="PANTHER" id="PTHR30474:SF2">
    <property type="entry name" value="PEPTIDOGLYCAN GLYCOSYLTRANSFERASE FTSW-RELATED"/>
    <property type="match status" value="1"/>
</dbReference>
<evidence type="ECO:0000256" key="12">
    <source>
        <dbReference type="ARBA" id="ARBA00023306"/>
    </source>
</evidence>
<evidence type="ECO:0000256" key="22">
    <source>
        <dbReference type="SAM" id="MobiDB-lite"/>
    </source>
</evidence>
<evidence type="ECO:0000313" key="24">
    <source>
        <dbReference type="EMBL" id="GAA4817783.1"/>
    </source>
</evidence>
<dbReference type="Proteomes" id="UP001500839">
    <property type="component" value="Unassembled WGS sequence"/>
</dbReference>
<dbReference type="InterPro" id="IPR001182">
    <property type="entry name" value="FtsW/RodA"/>
</dbReference>
<evidence type="ECO:0000256" key="5">
    <source>
        <dbReference type="ARBA" id="ARBA00022676"/>
    </source>
</evidence>
<keyword evidence="7 23" id="KW-0812">Transmembrane</keyword>
<evidence type="ECO:0000256" key="15">
    <source>
        <dbReference type="ARBA" id="ARBA00033270"/>
    </source>
</evidence>
<evidence type="ECO:0000256" key="17">
    <source>
        <dbReference type="ARBA" id="ARBA00041185"/>
    </source>
</evidence>
<comment type="subcellular location">
    <subcellularLocation>
        <location evidence="1">Cell membrane</location>
        <topology evidence="1">Multi-pass membrane protein</topology>
    </subcellularLocation>
</comment>
<evidence type="ECO:0000256" key="6">
    <source>
        <dbReference type="ARBA" id="ARBA00022679"/>
    </source>
</evidence>
<dbReference type="NCBIfam" id="TIGR02614">
    <property type="entry name" value="ftsW"/>
    <property type="match status" value="1"/>
</dbReference>
<dbReference type="EMBL" id="BAABKQ010000001">
    <property type="protein sequence ID" value="GAA4817783.1"/>
    <property type="molecule type" value="Genomic_DNA"/>
</dbReference>
<keyword evidence="5" id="KW-0328">Glycosyltransferase</keyword>
<feature type="transmembrane region" description="Helical" evidence="23">
    <location>
        <begin position="362"/>
        <end position="381"/>
    </location>
</feature>
<reference evidence="25" key="1">
    <citation type="journal article" date="2019" name="Int. J. Syst. Evol. Microbiol.">
        <title>The Global Catalogue of Microorganisms (GCM) 10K type strain sequencing project: providing services to taxonomists for standard genome sequencing and annotation.</title>
        <authorList>
            <consortium name="The Broad Institute Genomics Platform"/>
            <consortium name="The Broad Institute Genome Sequencing Center for Infectious Disease"/>
            <person name="Wu L."/>
            <person name="Ma J."/>
        </authorList>
    </citation>
    <scope>NUCLEOTIDE SEQUENCE [LARGE SCALE GENOMIC DNA]</scope>
    <source>
        <strain evidence="25">JCM 18542</strain>
    </source>
</reference>
<keyword evidence="8" id="KW-0133">Cell shape</keyword>
<evidence type="ECO:0000256" key="3">
    <source>
        <dbReference type="ARBA" id="ARBA00022475"/>
    </source>
</evidence>
<dbReference type="PANTHER" id="PTHR30474">
    <property type="entry name" value="CELL CYCLE PROTEIN"/>
    <property type="match status" value="1"/>
</dbReference>
<name>A0ABP9CUS6_9ACTN</name>
<dbReference type="InterPro" id="IPR018365">
    <property type="entry name" value="Cell_cycle_FtsW-rel_CS"/>
</dbReference>
<keyword evidence="3" id="KW-1003">Cell membrane</keyword>
<keyword evidence="10 23" id="KW-1133">Transmembrane helix</keyword>
<keyword evidence="12" id="KW-0131">Cell cycle</keyword>
<dbReference type="RefSeq" id="WP_345602421.1">
    <property type="nucleotide sequence ID" value="NZ_BAABKQ010000001.1"/>
</dbReference>
<sequence length="533" mass="55939">MAGADGKPASGGSAAGGRSGIAVWLSGPLMSFHLVVTVTALLTLSGLAMVLSASSVASYTEDGSAYSMFNSQLMYSIIGAMLFYLAMRVPVSWVRQLATPGIGVALLLLVLVLVPGIGVEVQGARRWIDLGPFSLQPSEVMKLVLVIWGAHILTRGKTMPGLLGDPRLRLGFVSVFTFALVMLQPNLSTTIALAIIVGALLWFSGLSVKSFAVLAAICGALALVLGLSAGYRAERIQTFLNPGSDPQHGGYQALQAKFSLADGGLFGRGPGQSRSKWNYLPNSHNDFIFAIIGEELGLVGCLVVIALFVLFAYAGLRIMLRSADPFLRLLVAGITVWTIAQAFINIGYVVGLLPVTGLQLPLISAGGSSTTITLAAFGLMANAARHEPEAVAALRSGRESRLPTLLRLPLPEPYRPERGGLVRAATRGERAQRAQQHLRRRRAEDAARTGGPRSGQARGSQPSREARASQPRGAHGRPVGGTPYRRSGAAPGGSAAAGRGGAGRTGTGARRPQGGPSQFQRGGPESRKRGGRW</sequence>
<gene>
    <name evidence="24" type="primary">ftsW</name>
    <name evidence="24" type="ORF">GCM10023353_25760</name>
</gene>
<keyword evidence="25" id="KW-1185">Reference proteome</keyword>
<proteinExistence type="inferred from homology"/>
<organism evidence="24 25">
    <name type="scientific">Tomitella cavernea</name>
    <dbReference type="NCBI Taxonomy" id="1387982"/>
    <lineage>
        <taxon>Bacteria</taxon>
        <taxon>Bacillati</taxon>
        <taxon>Actinomycetota</taxon>
        <taxon>Actinomycetes</taxon>
        <taxon>Mycobacteriales</taxon>
        <taxon>Tomitella</taxon>
    </lineage>
</organism>
<comment type="pathway">
    <text evidence="2">Cell wall biogenesis; peptidoglycan biosynthesis.</text>
</comment>
<feature type="transmembrane region" description="Helical" evidence="23">
    <location>
        <begin position="287"/>
        <end position="314"/>
    </location>
</feature>